<dbReference type="AlphaFoldDB" id="A0A4P7N5N2"/>
<dbReference type="PANTHER" id="PTHR45348:SF1">
    <property type="entry name" value="TRANS-ENOYL REDUCTASE STHE"/>
    <property type="match status" value="1"/>
</dbReference>
<dbReference type="GO" id="GO:0016651">
    <property type="term" value="F:oxidoreductase activity, acting on NAD(P)H"/>
    <property type="evidence" value="ECO:0007669"/>
    <property type="project" value="InterPro"/>
</dbReference>
<dbReference type="EMBL" id="CP034205">
    <property type="protein sequence ID" value="QBZ57653.1"/>
    <property type="molecule type" value="Genomic_DNA"/>
</dbReference>
<dbReference type="InterPro" id="IPR011032">
    <property type="entry name" value="GroES-like_sf"/>
</dbReference>
<proteinExistence type="inferred from homology"/>
<evidence type="ECO:0000313" key="6">
    <source>
        <dbReference type="EMBL" id="QBZ57653.1"/>
    </source>
</evidence>
<dbReference type="SUPFAM" id="SSF51735">
    <property type="entry name" value="NAD(P)-binding Rossmann-fold domains"/>
    <property type="match status" value="1"/>
</dbReference>
<comment type="similarity">
    <text evidence="1">Belongs to the zinc-containing alcohol dehydrogenase family.</text>
</comment>
<evidence type="ECO:0000256" key="1">
    <source>
        <dbReference type="ARBA" id="ARBA00008072"/>
    </source>
</evidence>
<keyword evidence="3" id="KW-0547">Nucleotide-binding</keyword>
<reference evidence="6 7" key="1">
    <citation type="journal article" date="2019" name="Mol. Biol. Evol.">
        <title>Blast fungal genomes show frequent chromosomal changes, gene gains and losses, and effector gene turnover.</title>
        <authorList>
            <person name="Gomez Luciano L.B."/>
            <person name="Jason Tsai I."/>
            <person name="Chuma I."/>
            <person name="Tosa Y."/>
            <person name="Chen Y.H."/>
            <person name="Li J.Y."/>
            <person name="Li M.Y."/>
            <person name="Jade Lu M.Y."/>
            <person name="Nakayashiki H."/>
            <person name="Li W.H."/>
        </authorList>
    </citation>
    <scope>NUCLEOTIDE SEQUENCE [LARGE SCALE GENOMIC DNA]</scope>
    <source>
        <strain evidence="6">MZ5-1-6</strain>
    </source>
</reference>
<dbReference type="SMART" id="SM00829">
    <property type="entry name" value="PKS_ER"/>
    <property type="match status" value="1"/>
</dbReference>
<gene>
    <name evidence="6" type="ORF">PoMZ_02587</name>
</gene>
<keyword evidence="5" id="KW-0560">Oxidoreductase</keyword>
<dbReference type="Gene3D" id="3.40.50.720">
    <property type="entry name" value="NAD(P)-binding Rossmann-like Domain"/>
    <property type="match status" value="1"/>
</dbReference>
<dbReference type="InterPro" id="IPR036291">
    <property type="entry name" value="NAD(P)-bd_dom_sf"/>
</dbReference>
<dbReference type="Gene3D" id="3.90.180.10">
    <property type="entry name" value="Medium-chain alcohol dehydrogenases, catalytic domain"/>
    <property type="match status" value="1"/>
</dbReference>
<dbReference type="InterPro" id="IPR013149">
    <property type="entry name" value="ADH-like_C"/>
</dbReference>
<dbReference type="PANTHER" id="PTHR45348">
    <property type="entry name" value="HYPOTHETICAL OXIDOREDUCTASE (EUROFUNG)"/>
    <property type="match status" value="1"/>
</dbReference>
<dbReference type="Proteomes" id="UP000294847">
    <property type="component" value="Chromosome 2"/>
</dbReference>
<dbReference type="Pfam" id="PF00107">
    <property type="entry name" value="ADH_zinc_N"/>
    <property type="match status" value="1"/>
</dbReference>
<sequence>MYIPSARTAIVQDDKGGLKIDRNAPMPQPRPNELLVQVKAVAINPCDHKMYERFPTPGAVDGCDFAGIVVQLGSDVKTFQIGDRVCGAVHGSNPSRPESGTFAEYTVSDGEFTLKLPPNLSFREAMGLGTTGLSTIGMAIYKGLMLPGSPLEPAEKPRTVLVHGASSSVGTMAMQLIRLMGHIPIATCSPRNYELVKKYGAEEVFDYNDPECGQQIKQYTGNTLAYIIDPFTDVKSVALCYEAMGRAGGRYACLEMYPEFALERRSIKVFFALGMALLGHSLDLAYGYERDEDPEMRAFGIGWYKVLQELLYQGKLRPHPLRELEGGFEGILKGVQMVKNKEVSGQKLVVSLE</sequence>
<dbReference type="InterPro" id="IPR013154">
    <property type="entry name" value="ADH-like_N"/>
</dbReference>
<accession>A0A4P7N5N2</accession>
<dbReference type="SUPFAM" id="SSF50129">
    <property type="entry name" value="GroES-like"/>
    <property type="match status" value="1"/>
</dbReference>
<dbReference type="InterPro" id="IPR020843">
    <property type="entry name" value="ER"/>
</dbReference>
<dbReference type="Pfam" id="PF08240">
    <property type="entry name" value="ADH_N"/>
    <property type="match status" value="1"/>
</dbReference>
<organism evidence="6 7">
    <name type="scientific">Pyricularia oryzae</name>
    <name type="common">Rice blast fungus</name>
    <name type="synonym">Magnaporthe oryzae</name>
    <dbReference type="NCBI Taxonomy" id="318829"/>
    <lineage>
        <taxon>Eukaryota</taxon>
        <taxon>Fungi</taxon>
        <taxon>Dikarya</taxon>
        <taxon>Ascomycota</taxon>
        <taxon>Pezizomycotina</taxon>
        <taxon>Sordariomycetes</taxon>
        <taxon>Sordariomycetidae</taxon>
        <taxon>Magnaporthales</taxon>
        <taxon>Pyriculariaceae</taxon>
        <taxon>Pyricularia</taxon>
    </lineage>
</organism>
<keyword evidence="4" id="KW-0521">NADP</keyword>
<dbReference type="CDD" id="cd08249">
    <property type="entry name" value="enoyl_reductase_like"/>
    <property type="match status" value="1"/>
</dbReference>
<evidence type="ECO:0000256" key="4">
    <source>
        <dbReference type="ARBA" id="ARBA00022857"/>
    </source>
</evidence>
<name>A0A4P7N5N2_PYROR</name>
<protein>
    <submittedName>
        <fullName evidence="6">Uncharacterized protein</fullName>
    </submittedName>
</protein>
<evidence type="ECO:0000256" key="2">
    <source>
        <dbReference type="ARBA" id="ARBA00011245"/>
    </source>
</evidence>
<dbReference type="GO" id="GO:0000166">
    <property type="term" value="F:nucleotide binding"/>
    <property type="evidence" value="ECO:0007669"/>
    <property type="project" value="UniProtKB-KW"/>
</dbReference>
<evidence type="ECO:0000256" key="3">
    <source>
        <dbReference type="ARBA" id="ARBA00022741"/>
    </source>
</evidence>
<evidence type="ECO:0000313" key="7">
    <source>
        <dbReference type="Proteomes" id="UP000294847"/>
    </source>
</evidence>
<dbReference type="InterPro" id="IPR047122">
    <property type="entry name" value="Trans-enoyl_RdTase-like"/>
</dbReference>
<evidence type="ECO:0000256" key="5">
    <source>
        <dbReference type="ARBA" id="ARBA00023002"/>
    </source>
</evidence>
<comment type="subunit">
    <text evidence="2">Monomer.</text>
</comment>